<organism evidence="10 11">
    <name type="scientific">Candidatus Kaiserbacteria bacterium CG10_big_fil_rev_8_21_14_0_10_59_10</name>
    <dbReference type="NCBI Taxonomy" id="1974612"/>
    <lineage>
        <taxon>Bacteria</taxon>
        <taxon>Candidatus Kaiseribacteriota</taxon>
    </lineage>
</organism>
<keyword evidence="5 7" id="KW-1133">Transmembrane helix</keyword>
<dbReference type="EMBL" id="PFBM01000010">
    <property type="protein sequence ID" value="PIR82628.1"/>
    <property type="molecule type" value="Genomic_DNA"/>
</dbReference>
<feature type="transmembrane region" description="Helical" evidence="7">
    <location>
        <begin position="180"/>
        <end position="213"/>
    </location>
</feature>
<dbReference type="Gene3D" id="1.20.120.1220">
    <property type="match status" value="1"/>
</dbReference>
<name>A0A2H0U886_9BACT</name>
<keyword evidence="4 7" id="KW-0812">Transmembrane</keyword>
<feature type="transmembrane region" description="Helical" evidence="7">
    <location>
        <begin position="125"/>
        <end position="143"/>
    </location>
</feature>
<evidence type="ECO:0000256" key="5">
    <source>
        <dbReference type="ARBA" id="ARBA00022989"/>
    </source>
</evidence>
<keyword evidence="3" id="KW-1003">Cell membrane</keyword>
<dbReference type="PANTHER" id="PTHR30487">
    <property type="entry name" value="TYPE 4 PREPILIN-LIKE PROTEINS LEADER PEPTIDE-PROCESSING ENZYME"/>
    <property type="match status" value="1"/>
</dbReference>
<comment type="caution">
    <text evidence="10">The sequence shown here is derived from an EMBL/GenBank/DDBJ whole genome shotgun (WGS) entry which is preliminary data.</text>
</comment>
<dbReference type="InterPro" id="IPR010627">
    <property type="entry name" value="Prepilin_pept_A24_N"/>
</dbReference>
<comment type="similarity">
    <text evidence="2">Belongs to the peptidase A24 family.</text>
</comment>
<evidence type="ECO:0000259" key="9">
    <source>
        <dbReference type="Pfam" id="PF06750"/>
    </source>
</evidence>
<dbReference type="Proteomes" id="UP000231379">
    <property type="component" value="Unassembled WGS sequence"/>
</dbReference>
<keyword evidence="6 7" id="KW-0472">Membrane</keyword>
<evidence type="ECO:0000313" key="11">
    <source>
        <dbReference type="Proteomes" id="UP000231379"/>
    </source>
</evidence>
<evidence type="ECO:0000256" key="3">
    <source>
        <dbReference type="ARBA" id="ARBA00022475"/>
    </source>
</evidence>
<evidence type="ECO:0000256" key="1">
    <source>
        <dbReference type="ARBA" id="ARBA00004651"/>
    </source>
</evidence>
<comment type="subcellular location">
    <subcellularLocation>
        <location evidence="1">Cell membrane</location>
        <topology evidence="1">Multi-pass membrane protein</topology>
    </subcellularLocation>
</comment>
<dbReference type="InterPro" id="IPR050882">
    <property type="entry name" value="Prepilin_peptidase/N-MTase"/>
</dbReference>
<dbReference type="GO" id="GO:0005886">
    <property type="term" value="C:plasma membrane"/>
    <property type="evidence" value="ECO:0007669"/>
    <property type="project" value="UniProtKB-SubCell"/>
</dbReference>
<dbReference type="PANTHER" id="PTHR30487:SF0">
    <property type="entry name" value="PREPILIN LEADER PEPTIDASE_N-METHYLTRANSFERASE-RELATED"/>
    <property type="match status" value="1"/>
</dbReference>
<feature type="transmembrane region" description="Helical" evidence="7">
    <location>
        <begin position="6"/>
        <end position="24"/>
    </location>
</feature>
<feature type="domain" description="Prepilin peptidase A24 N-terminal" evidence="9">
    <location>
        <begin position="11"/>
        <end position="88"/>
    </location>
</feature>
<feature type="domain" description="Prepilin type IV endopeptidase peptidase" evidence="8">
    <location>
        <begin position="102"/>
        <end position="208"/>
    </location>
</feature>
<evidence type="ECO:0000259" key="8">
    <source>
        <dbReference type="Pfam" id="PF01478"/>
    </source>
</evidence>
<feature type="transmembrane region" description="Helical" evidence="7">
    <location>
        <begin position="95"/>
        <end position="113"/>
    </location>
</feature>
<accession>A0A2H0U886</accession>
<reference evidence="11" key="1">
    <citation type="submission" date="2017-09" db="EMBL/GenBank/DDBJ databases">
        <title>Depth-based differentiation of microbial function through sediment-hosted aquifers and enrichment of novel symbionts in the deep terrestrial subsurface.</title>
        <authorList>
            <person name="Probst A.J."/>
            <person name="Ladd B."/>
            <person name="Jarett J.K."/>
            <person name="Geller-Mcgrath D.E."/>
            <person name="Sieber C.M.K."/>
            <person name="Emerson J.B."/>
            <person name="Anantharaman K."/>
            <person name="Thomas B.C."/>
            <person name="Malmstrom R."/>
            <person name="Stieglmeier M."/>
            <person name="Klingl A."/>
            <person name="Woyke T."/>
            <person name="Ryan C.M."/>
            <person name="Banfield J.F."/>
        </authorList>
    </citation>
    <scope>NUCLEOTIDE SEQUENCE [LARGE SCALE GENOMIC DNA]</scope>
</reference>
<feature type="transmembrane region" description="Helical" evidence="7">
    <location>
        <begin position="150"/>
        <end position="168"/>
    </location>
</feature>
<evidence type="ECO:0000256" key="2">
    <source>
        <dbReference type="ARBA" id="ARBA00005801"/>
    </source>
</evidence>
<evidence type="ECO:0000256" key="6">
    <source>
        <dbReference type="ARBA" id="ARBA00023136"/>
    </source>
</evidence>
<proteinExistence type="inferred from homology"/>
<dbReference type="Pfam" id="PF06750">
    <property type="entry name" value="A24_N_bact"/>
    <property type="match status" value="1"/>
</dbReference>
<feature type="transmembrane region" description="Helical" evidence="7">
    <location>
        <begin position="248"/>
        <end position="272"/>
    </location>
</feature>
<dbReference type="AlphaFoldDB" id="A0A2H0U886"/>
<evidence type="ECO:0000256" key="4">
    <source>
        <dbReference type="ARBA" id="ARBA00022692"/>
    </source>
</evidence>
<protein>
    <recommendedName>
        <fullName evidence="12">Prepilin peptidase</fullName>
    </recommendedName>
</protein>
<evidence type="ECO:0000313" key="10">
    <source>
        <dbReference type="EMBL" id="PIR82628.1"/>
    </source>
</evidence>
<evidence type="ECO:0000256" key="7">
    <source>
        <dbReference type="SAM" id="Phobius"/>
    </source>
</evidence>
<dbReference type="Pfam" id="PF01478">
    <property type="entry name" value="Peptidase_A24"/>
    <property type="match status" value="1"/>
</dbReference>
<sequence length="278" mass="29529">MLVEAIAYGGFGLIIGSFLNVLILRRATGKTLSGRSACASCGATLRVRDLVPVFSWVLLRGRCAHCGCAISPQYPLVEALTATLFIAIGLSEISLAHLAPALVAAALLIAIAAYDVRHTIIPDAWVWLFNASAILSLLLSPLFPDNALQLLLAGPIVALPLAALWLFSGGRWMGLGDAKLALGIGWFLGVMHGLGALLLSFVIGALVSVFILLPLPRYAEGLRKLGITSYAPSGARLTMGSEVPFGPFLATAFIIVWLSHLYGIDILSYGLWNVAHDW</sequence>
<gene>
    <name evidence="10" type="ORF">COU20_01560</name>
</gene>
<dbReference type="GO" id="GO:0006465">
    <property type="term" value="P:signal peptide processing"/>
    <property type="evidence" value="ECO:0007669"/>
    <property type="project" value="TreeGrafter"/>
</dbReference>
<dbReference type="InterPro" id="IPR000045">
    <property type="entry name" value="Prepilin_IV_endopep_pep"/>
</dbReference>
<dbReference type="GO" id="GO:0004190">
    <property type="term" value="F:aspartic-type endopeptidase activity"/>
    <property type="evidence" value="ECO:0007669"/>
    <property type="project" value="InterPro"/>
</dbReference>
<evidence type="ECO:0008006" key="12">
    <source>
        <dbReference type="Google" id="ProtNLM"/>
    </source>
</evidence>